<dbReference type="STRING" id="1884261.A0A5C3QT33"/>
<gene>
    <name evidence="1" type="ORF">BDV98DRAFT_563387</name>
</gene>
<dbReference type="AlphaFoldDB" id="A0A5C3QT33"/>
<name>A0A5C3QT33_9AGAR</name>
<dbReference type="OrthoDB" id="2565179at2759"/>
<organism evidence="1 2">
    <name type="scientific">Pterulicium gracile</name>
    <dbReference type="NCBI Taxonomy" id="1884261"/>
    <lineage>
        <taxon>Eukaryota</taxon>
        <taxon>Fungi</taxon>
        <taxon>Dikarya</taxon>
        <taxon>Basidiomycota</taxon>
        <taxon>Agaricomycotina</taxon>
        <taxon>Agaricomycetes</taxon>
        <taxon>Agaricomycetidae</taxon>
        <taxon>Agaricales</taxon>
        <taxon>Pleurotineae</taxon>
        <taxon>Pterulaceae</taxon>
        <taxon>Pterulicium</taxon>
    </lineage>
</organism>
<accession>A0A5C3QT33</accession>
<protein>
    <submittedName>
        <fullName evidence="1">Uncharacterized protein</fullName>
    </submittedName>
</protein>
<reference evidence="1 2" key="1">
    <citation type="journal article" date="2019" name="Nat. Ecol. Evol.">
        <title>Megaphylogeny resolves global patterns of mushroom evolution.</title>
        <authorList>
            <person name="Varga T."/>
            <person name="Krizsan K."/>
            <person name="Foldi C."/>
            <person name="Dima B."/>
            <person name="Sanchez-Garcia M."/>
            <person name="Sanchez-Ramirez S."/>
            <person name="Szollosi G.J."/>
            <person name="Szarkandi J.G."/>
            <person name="Papp V."/>
            <person name="Albert L."/>
            <person name="Andreopoulos W."/>
            <person name="Angelini C."/>
            <person name="Antonin V."/>
            <person name="Barry K.W."/>
            <person name="Bougher N.L."/>
            <person name="Buchanan P."/>
            <person name="Buyck B."/>
            <person name="Bense V."/>
            <person name="Catcheside P."/>
            <person name="Chovatia M."/>
            <person name="Cooper J."/>
            <person name="Damon W."/>
            <person name="Desjardin D."/>
            <person name="Finy P."/>
            <person name="Geml J."/>
            <person name="Haridas S."/>
            <person name="Hughes K."/>
            <person name="Justo A."/>
            <person name="Karasinski D."/>
            <person name="Kautmanova I."/>
            <person name="Kiss B."/>
            <person name="Kocsube S."/>
            <person name="Kotiranta H."/>
            <person name="LaButti K.M."/>
            <person name="Lechner B.E."/>
            <person name="Liimatainen K."/>
            <person name="Lipzen A."/>
            <person name="Lukacs Z."/>
            <person name="Mihaltcheva S."/>
            <person name="Morgado L.N."/>
            <person name="Niskanen T."/>
            <person name="Noordeloos M.E."/>
            <person name="Ohm R.A."/>
            <person name="Ortiz-Santana B."/>
            <person name="Ovrebo C."/>
            <person name="Racz N."/>
            <person name="Riley R."/>
            <person name="Savchenko A."/>
            <person name="Shiryaev A."/>
            <person name="Soop K."/>
            <person name="Spirin V."/>
            <person name="Szebenyi C."/>
            <person name="Tomsovsky M."/>
            <person name="Tulloss R.E."/>
            <person name="Uehling J."/>
            <person name="Grigoriev I.V."/>
            <person name="Vagvolgyi C."/>
            <person name="Papp T."/>
            <person name="Martin F.M."/>
            <person name="Miettinen O."/>
            <person name="Hibbett D.S."/>
            <person name="Nagy L.G."/>
        </authorList>
    </citation>
    <scope>NUCLEOTIDE SEQUENCE [LARGE SCALE GENOMIC DNA]</scope>
    <source>
        <strain evidence="1 2">CBS 309.79</strain>
    </source>
</reference>
<keyword evidence="2" id="KW-1185">Reference proteome</keyword>
<dbReference type="Proteomes" id="UP000305067">
    <property type="component" value="Unassembled WGS sequence"/>
</dbReference>
<proteinExistence type="predicted"/>
<dbReference type="EMBL" id="ML178819">
    <property type="protein sequence ID" value="TFL04000.1"/>
    <property type="molecule type" value="Genomic_DNA"/>
</dbReference>
<evidence type="ECO:0000313" key="2">
    <source>
        <dbReference type="Proteomes" id="UP000305067"/>
    </source>
</evidence>
<sequence>MLRCSRLAARTMATTFLHSPKPRPFTVSLLHDLASPNILPSSSSKTPSDAPAITHIAQTNSPANKDQRPRQKLHVLRAFLASYRHAELDHTPNTIRSLYTSLATRSIHSSLSDGELSALIQIFGTISLSPDSPAGAFRDDSGFTSKYLGHRCYWKFVRQLVSDKLKLGKRLSTCDTYWAMVAFLNSPTTKQLPDPLAKASAYHDQIISNGEDEYASMPYLRALLSSDNSRHATLASRAICSVLQRPLLPHSVLRLALACVCRYRQSFTTSQRNAICQAASQLLSSTNRHHRMSLLPSSVCSTRELEAWASSELCLLLGPRPQQDVWPVLEALALYHHQKLKSRNPVPDVLKLNCGDLGVVCLLETYVLPLPSYSEDTTHSQKYRQNIRAIWKQWALTQQSRPSHVTEAIVHTFLRVATHFSDGELVDACGHFCMDHQLWTTSRTEGVYARSLMAAYISSSAMVASPGYRRLVNSDTTHVYPFLSDAIGDAISRLLNHDALAALRLYRLCMDRVSLPRNTHLVAAVRLSSLGHGPEFLALLEDPTLSISECSQVWNAVVNWYRYQQCRSIHRDILHALQVALVRLLQQCPTLPLHMLPAVQYILPMAASSVAVEILCTTLRSSPKYFQRSFHQRMFAALVHRSEYRLATRLLDEMEQAGLTHGIYRRRLIIQSRRGCTTDLAEANIPGRASPIPSVSGATVAVHPDSAIPPRVALRLLVQRRRLRAAIHLLYLTRKSVSQSEYTTLGNVLLHSASLRRRRASSNRPSPTHAQVARQVFDLFAHLKDRHQFQPDAVTSNILLSAVLKWRHHFDSAKVRVLFKQFLETSAMSHSSFARHTRPMFKQFLQAFHVRGDAKAAQAVVGMLKAETSRHRVDMERWQLLRSAGRRRARRR</sequence>
<evidence type="ECO:0000313" key="1">
    <source>
        <dbReference type="EMBL" id="TFL04000.1"/>
    </source>
</evidence>